<dbReference type="EMBL" id="JASOOY020000009">
    <property type="protein sequence ID" value="MEO3716438.1"/>
    <property type="molecule type" value="Genomic_DNA"/>
</dbReference>
<dbReference type="NCBIfam" id="TIGR03089">
    <property type="entry name" value="TIGR03089 family protein"/>
    <property type="match status" value="1"/>
</dbReference>
<dbReference type="InterPro" id="IPR042099">
    <property type="entry name" value="ANL_N_sf"/>
</dbReference>
<dbReference type="Gene3D" id="3.40.50.12780">
    <property type="entry name" value="N-terminal domain of ligase-like"/>
    <property type="match status" value="1"/>
</dbReference>
<name>A0AAW9SWR1_CORAY</name>
<reference evidence="1" key="2">
    <citation type="submission" date="2024-05" db="EMBL/GenBank/DDBJ databases">
        <authorList>
            <person name="Wolfe A."/>
        </authorList>
    </citation>
    <scope>NUCLEOTIDE SEQUENCE</scope>
    <source>
        <strain evidence="1">UMB1064</strain>
    </source>
</reference>
<sequence>MEILKTLLEADPSVPRLTCYDETTGGRTDLSAQTLDNWASKIANMLHDEFDLVAGDQVWIDLPLIWQSACIILGCERAGVTVSDEEPLVVFTTVSNVSTWEEKFSDAYIAVLTDDPFGRGVVECGDDIPPGVIDFGPEVRFHPDAYLGAGPGSDQTPVIGEKSAANLLSSAGDYADGMQLTPGSRIVSDGWLEPDSSQVSADKWARNVLSAWVRGGAAVVVRGGDTKRVGAISTAEKARVI</sequence>
<organism evidence="1 2">
    <name type="scientific">Corynebacterium amycolatum</name>
    <dbReference type="NCBI Taxonomy" id="43765"/>
    <lineage>
        <taxon>Bacteria</taxon>
        <taxon>Bacillati</taxon>
        <taxon>Actinomycetota</taxon>
        <taxon>Actinomycetes</taxon>
        <taxon>Mycobacteriales</taxon>
        <taxon>Corynebacteriaceae</taxon>
        <taxon>Corynebacterium</taxon>
    </lineage>
</organism>
<gene>
    <name evidence="1" type="ORF">QP460_002370</name>
</gene>
<evidence type="ECO:0000313" key="2">
    <source>
        <dbReference type="Proteomes" id="UP001223646"/>
    </source>
</evidence>
<evidence type="ECO:0000313" key="1">
    <source>
        <dbReference type="EMBL" id="MEO3716438.1"/>
    </source>
</evidence>
<reference evidence="1" key="1">
    <citation type="submission" date="2023-05" db="EMBL/GenBank/DDBJ databases">
        <authorList>
            <person name="Du J."/>
        </authorList>
    </citation>
    <scope>NUCLEOTIDE SEQUENCE</scope>
    <source>
        <strain evidence="1">UMB1064</strain>
    </source>
</reference>
<comment type="caution">
    <text evidence="1">The sequence shown here is derived from an EMBL/GenBank/DDBJ whole genome shotgun (WGS) entry which is preliminary data.</text>
</comment>
<dbReference type="InterPro" id="IPR017523">
    <property type="entry name" value="Rv3268"/>
</dbReference>
<protein>
    <submittedName>
        <fullName evidence="1">TIGR03089 family protein</fullName>
    </submittedName>
</protein>
<dbReference type="Proteomes" id="UP001223646">
    <property type="component" value="Unassembled WGS sequence"/>
</dbReference>
<dbReference type="SUPFAM" id="SSF56801">
    <property type="entry name" value="Acetyl-CoA synthetase-like"/>
    <property type="match status" value="1"/>
</dbReference>
<proteinExistence type="predicted"/>
<accession>A0AAW9SWR1</accession>
<dbReference type="AlphaFoldDB" id="A0AAW9SWR1"/>
<dbReference type="RefSeq" id="WP_347658198.1">
    <property type="nucleotide sequence ID" value="NZ_JASOOY020000009.1"/>
</dbReference>